<dbReference type="NCBIfam" id="TIGR00651">
    <property type="entry name" value="pta"/>
    <property type="match status" value="1"/>
</dbReference>
<evidence type="ECO:0000256" key="4">
    <source>
        <dbReference type="ARBA" id="ARBA00012707"/>
    </source>
</evidence>
<dbReference type="PANTHER" id="PTHR43356:SF3">
    <property type="entry name" value="PHOSPHATE ACETYLTRANSFERASE"/>
    <property type="match status" value="1"/>
</dbReference>
<evidence type="ECO:0000256" key="2">
    <source>
        <dbReference type="ARBA" id="ARBA00004989"/>
    </source>
</evidence>
<evidence type="ECO:0000256" key="7">
    <source>
        <dbReference type="ARBA" id="ARBA00023315"/>
    </source>
</evidence>
<reference evidence="10" key="1">
    <citation type="journal article" date="2021" name="PeerJ">
        <title>Extensive microbial diversity within the chicken gut microbiome revealed by metagenomics and culture.</title>
        <authorList>
            <person name="Gilroy R."/>
            <person name="Ravi A."/>
            <person name="Getino M."/>
            <person name="Pursley I."/>
            <person name="Horton D.L."/>
            <person name="Alikhan N.F."/>
            <person name="Baker D."/>
            <person name="Gharbi K."/>
            <person name="Hall N."/>
            <person name="Watson M."/>
            <person name="Adriaenssens E.M."/>
            <person name="Foster-Nyarko E."/>
            <person name="Jarju S."/>
            <person name="Secka A."/>
            <person name="Antonio M."/>
            <person name="Oren A."/>
            <person name="Chaudhuri R.R."/>
            <person name="La Ragione R."/>
            <person name="Hildebrand F."/>
            <person name="Pallen M.J."/>
        </authorList>
    </citation>
    <scope>NUCLEOTIDE SEQUENCE</scope>
    <source>
        <strain evidence="10">ChiSjej1B19-5720</strain>
    </source>
</reference>
<dbReference type="InterPro" id="IPR012147">
    <property type="entry name" value="P_Ac_Bu_trans"/>
</dbReference>
<keyword evidence="7 10" id="KW-0012">Acyltransferase</keyword>
<dbReference type="EC" id="2.3.1.8" evidence="4"/>
<dbReference type="Gene3D" id="3.40.50.10750">
    <property type="entry name" value="Isocitrate/Isopropylmalate dehydrogenase-like"/>
    <property type="match status" value="1"/>
</dbReference>
<comment type="catalytic activity">
    <reaction evidence="1">
        <text>acetyl-CoA + phosphate = acetyl phosphate + CoA</text>
        <dbReference type="Rhea" id="RHEA:19521"/>
        <dbReference type="ChEBI" id="CHEBI:22191"/>
        <dbReference type="ChEBI" id="CHEBI:43474"/>
        <dbReference type="ChEBI" id="CHEBI:57287"/>
        <dbReference type="ChEBI" id="CHEBI:57288"/>
        <dbReference type="EC" id="2.3.1.8"/>
    </reaction>
</comment>
<dbReference type="PANTHER" id="PTHR43356">
    <property type="entry name" value="PHOSPHATE ACETYLTRANSFERASE"/>
    <property type="match status" value="1"/>
</dbReference>
<dbReference type="Pfam" id="PF01515">
    <property type="entry name" value="PTA_PTB"/>
    <property type="match status" value="1"/>
</dbReference>
<comment type="pathway">
    <text evidence="2">Metabolic intermediate biosynthesis; acetyl-CoA biosynthesis; acetyl-CoA from acetate: step 2/2.</text>
</comment>
<evidence type="ECO:0000256" key="5">
    <source>
        <dbReference type="ARBA" id="ARBA00021528"/>
    </source>
</evidence>
<comment type="caution">
    <text evidence="10">The sequence shown here is derived from an EMBL/GenBank/DDBJ whole genome shotgun (WGS) entry which is preliminary data.</text>
</comment>
<evidence type="ECO:0000256" key="1">
    <source>
        <dbReference type="ARBA" id="ARBA00000705"/>
    </source>
</evidence>
<dbReference type="InterPro" id="IPR042112">
    <property type="entry name" value="P_AcTrfase_dom2"/>
</dbReference>
<dbReference type="Proteomes" id="UP000823842">
    <property type="component" value="Unassembled WGS sequence"/>
</dbReference>
<dbReference type="InterPro" id="IPR002505">
    <property type="entry name" value="PTA_PTB"/>
</dbReference>
<evidence type="ECO:0000256" key="3">
    <source>
        <dbReference type="ARBA" id="ARBA00005656"/>
    </source>
</evidence>
<dbReference type="EMBL" id="DWYZ01000121">
    <property type="protein sequence ID" value="HJB28377.1"/>
    <property type="molecule type" value="Genomic_DNA"/>
</dbReference>
<proteinExistence type="inferred from homology"/>
<dbReference type="InterPro" id="IPR004614">
    <property type="entry name" value="P_AcTrfase"/>
</dbReference>
<dbReference type="PIRSF" id="PIRSF000428">
    <property type="entry name" value="P_Ac_trans"/>
    <property type="match status" value="1"/>
</dbReference>
<dbReference type="Gene3D" id="3.40.50.10950">
    <property type="match status" value="1"/>
</dbReference>
<feature type="domain" description="Phosphate acetyl/butaryl transferase" evidence="9">
    <location>
        <begin position="3"/>
        <end position="326"/>
    </location>
</feature>
<evidence type="ECO:0000259" key="9">
    <source>
        <dbReference type="Pfam" id="PF01515"/>
    </source>
</evidence>
<dbReference type="SUPFAM" id="SSF53659">
    <property type="entry name" value="Isocitrate/Isopropylmalate dehydrogenase-like"/>
    <property type="match status" value="1"/>
</dbReference>
<gene>
    <name evidence="10" type="primary">pta</name>
    <name evidence="10" type="ORF">IAA06_06240</name>
</gene>
<dbReference type="GO" id="GO:0008959">
    <property type="term" value="F:phosphate acetyltransferase activity"/>
    <property type="evidence" value="ECO:0007669"/>
    <property type="project" value="UniProtKB-EC"/>
</dbReference>
<name>A0A9D2RVM6_9FIRM</name>
<keyword evidence="6 10" id="KW-0808">Transferase</keyword>
<protein>
    <recommendedName>
        <fullName evidence="5">Phosphate acetyltransferase</fullName>
        <ecNumber evidence="4">2.3.1.8</ecNumber>
    </recommendedName>
    <alternativeName>
        <fullName evidence="8">Phosphotransacetylase</fullName>
    </alternativeName>
</protein>
<dbReference type="InterPro" id="IPR042113">
    <property type="entry name" value="P_AcTrfase_dom1"/>
</dbReference>
<dbReference type="InterPro" id="IPR050500">
    <property type="entry name" value="Phos_Acetyltrans/Butyryltrans"/>
</dbReference>
<reference evidence="10" key="2">
    <citation type="submission" date="2021-04" db="EMBL/GenBank/DDBJ databases">
        <authorList>
            <person name="Gilroy R."/>
        </authorList>
    </citation>
    <scope>NUCLEOTIDE SEQUENCE</scope>
    <source>
        <strain evidence="10">ChiSjej1B19-5720</strain>
    </source>
</reference>
<dbReference type="AlphaFoldDB" id="A0A9D2RVM6"/>
<dbReference type="NCBIfam" id="NF007233">
    <property type="entry name" value="PRK09653.1"/>
    <property type="match status" value="1"/>
</dbReference>
<evidence type="ECO:0000256" key="6">
    <source>
        <dbReference type="ARBA" id="ARBA00022679"/>
    </source>
</evidence>
<sequence length="335" mass="35449">MGFIDVLKDRARANVKTIVLPETEDMRTLEAADKILKEGIAKLILIGNEEAVKKSAAEGGFDISGAAIVDPATSEKTQSYIDKLVELRQKKGMTPEQAKDILLNQYLYYGVMMVKMGDADGMVSGACHSTADTLRPCLQILKTKPGTKLVSAFFLIVVPDCEYGANGAFVFADSGLVQNPNPEELAAIAASSAESFQLLVQEKPIVAMLSHSTMGSAKHADVDKVVEATKIAKAEHPELMLDGEFQLDAAIVPSVGASKAPNSPVAGKANVLVFPDLDAGNIGYKLAQRLAKAEAYGPITQGIAKPVNDLSRGCSADDIVGVVAITSVQCQAEDK</sequence>
<organism evidence="10 11">
    <name type="scientific">Candidatus Blautia faecavium</name>
    <dbReference type="NCBI Taxonomy" id="2838487"/>
    <lineage>
        <taxon>Bacteria</taxon>
        <taxon>Bacillati</taxon>
        <taxon>Bacillota</taxon>
        <taxon>Clostridia</taxon>
        <taxon>Lachnospirales</taxon>
        <taxon>Lachnospiraceae</taxon>
        <taxon>Blautia</taxon>
    </lineage>
</organism>
<evidence type="ECO:0000256" key="8">
    <source>
        <dbReference type="ARBA" id="ARBA00031108"/>
    </source>
</evidence>
<evidence type="ECO:0000313" key="11">
    <source>
        <dbReference type="Proteomes" id="UP000823842"/>
    </source>
</evidence>
<comment type="similarity">
    <text evidence="3">Belongs to the phosphate acetyltransferase and butyryltransferase family.</text>
</comment>
<evidence type="ECO:0000313" key="10">
    <source>
        <dbReference type="EMBL" id="HJB28377.1"/>
    </source>
</evidence>
<accession>A0A9D2RVM6</accession>